<dbReference type="SUPFAM" id="SSF52218">
    <property type="entry name" value="Flavoproteins"/>
    <property type="match status" value="1"/>
</dbReference>
<dbReference type="Proteomes" id="UP000004754">
    <property type="component" value="Unassembled WGS sequence"/>
</dbReference>
<evidence type="ECO:0000313" key="5">
    <source>
        <dbReference type="Proteomes" id="UP000004754"/>
    </source>
</evidence>
<dbReference type="PANTHER" id="PTHR43278:SF4">
    <property type="entry name" value="NAD(P)H-DEPENDENT FMN-CONTAINING OXIDOREDUCTASE YWQN-RELATED"/>
    <property type="match status" value="1"/>
</dbReference>
<keyword evidence="2" id="KW-0288">FMN</keyword>
<keyword evidence="1" id="KW-0285">Flavoprotein</keyword>
<dbReference type="AlphaFoldDB" id="E6MFL3"/>
<accession>E6MFL3</accession>
<dbReference type="InterPro" id="IPR051796">
    <property type="entry name" value="ISF_SsuE-like"/>
</dbReference>
<dbReference type="eggNOG" id="COG0655">
    <property type="taxonomic scope" value="Bacteria"/>
</dbReference>
<dbReference type="InterPro" id="IPR029039">
    <property type="entry name" value="Flavoprotein-like_sf"/>
</dbReference>
<keyword evidence="5" id="KW-1185">Reference proteome</keyword>
<sequence length="121" mass="13890">MIILKNSEHIRVQKDDMNKIYPKIMEADVLVFVSPMYWWGITGELKLAIDRFQTITRHAGVDYLGRKFTALFMICRGGGAQAERMWYAARSQVVGCRDLGYVFGIEKQNVEEARQLGTSIK</sequence>
<reference evidence="4 5" key="1">
    <citation type="submission" date="2010-12" db="EMBL/GenBank/DDBJ databases">
        <authorList>
            <person name="Muzny D."/>
            <person name="Qin X."/>
            <person name="Deng J."/>
            <person name="Jiang H."/>
            <person name="Liu Y."/>
            <person name="Qu J."/>
            <person name="Song X.-Z."/>
            <person name="Zhang L."/>
            <person name="Thornton R."/>
            <person name="Coyle M."/>
            <person name="Francisco L."/>
            <person name="Jackson L."/>
            <person name="Javaid M."/>
            <person name="Korchina V."/>
            <person name="Kovar C."/>
            <person name="Mata R."/>
            <person name="Mathew T."/>
            <person name="Ngo R."/>
            <person name="Nguyen L."/>
            <person name="Nguyen N."/>
            <person name="Okwuonu G."/>
            <person name="Ongeri F."/>
            <person name="Pham C."/>
            <person name="Simmons D."/>
            <person name="Wilczek-Boney K."/>
            <person name="Hale W."/>
            <person name="Jakkamsetti A."/>
            <person name="Pham P."/>
            <person name="Ruth R."/>
            <person name="San Lucas F."/>
            <person name="Warren J."/>
            <person name="Zhang J."/>
            <person name="Zhao Z."/>
            <person name="Zhou C."/>
            <person name="Zhu D."/>
            <person name="Lee S."/>
            <person name="Bess C."/>
            <person name="Blankenburg K."/>
            <person name="Forbes L."/>
            <person name="Fu Q."/>
            <person name="Gubbala S."/>
            <person name="Hirani K."/>
            <person name="Jayaseelan J.C."/>
            <person name="Lara F."/>
            <person name="Munidasa M."/>
            <person name="Palculict T."/>
            <person name="Patil S."/>
            <person name="Pu L.-L."/>
            <person name="Saada N."/>
            <person name="Tang L."/>
            <person name="Weissenberger G."/>
            <person name="Zhu Y."/>
            <person name="Hemphill L."/>
            <person name="Shang Y."/>
            <person name="Youmans B."/>
            <person name="Ayvaz T."/>
            <person name="Ross M."/>
            <person name="Santibanez J."/>
            <person name="Aqrawi P."/>
            <person name="Gross S."/>
            <person name="Joshi V."/>
            <person name="Fowler G."/>
            <person name="Nazareth L."/>
            <person name="Reid J."/>
            <person name="Worley K."/>
            <person name="Petrosino J."/>
            <person name="Highlander S."/>
            <person name="Gibbs R."/>
        </authorList>
    </citation>
    <scope>NUCLEOTIDE SEQUENCE [LARGE SCALE GENOMIC DNA]</scope>
    <source>
        <strain evidence="4 5">ATCC 23263</strain>
    </source>
</reference>
<comment type="caution">
    <text evidence="4">The sequence shown here is derived from an EMBL/GenBank/DDBJ whole genome shotgun (WGS) entry which is preliminary data.</text>
</comment>
<dbReference type="Gene3D" id="3.40.50.360">
    <property type="match status" value="1"/>
</dbReference>
<name>E6MFL3_9FIRM</name>
<dbReference type="EMBL" id="AEQN01000014">
    <property type="protein sequence ID" value="EFV02130.1"/>
    <property type="molecule type" value="Genomic_DNA"/>
</dbReference>
<feature type="domain" description="NADPH-dependent FMN reductase-like" evidence="3">
    <location>
        <begin position="10"/>
        <end position="86"/>
    </location>
</feature>
<dbReference type="HOGENOM" id="CLU_050993_4_2_9"/>
<gene>
    <name evidence="4" type="ORF">HMP0721_0896</name>
</gene>
<protein>
    <recommendedName>
        <fullName evidence="3">NADPH-dependent FMN reductase-like domain-containing protein</fullName>
    </recommendedName>
</protein>
<dbReference type="Pfam" id="PF03358">
    <property type="entry name" value="FMN_red"/>
    <property type="match status" value="1"/>
</dbReference>
<organism evidence="4 5">
    <name type="scientific">Pseudoramibacter alactolyticus ATCC 23263</name>
    <dbReference type="NCBI Taxonomy" id="887929"/>
    <lineage>
        <taxon>Bacteria</taxon>
        <taxon>Bacillati</taxon>
        <taxon>Bacillota</taxon>
        <taxon>Clostridia</taxon>
        <taxon>Eubacteriales</taxon>
        <taxon>Eubacteriaceae</taxon>
        <taxon>Pseudoramibacter</taxon>
    </lineage>
</organism>
<evidence type="ECO:0000256" key="2">
    <source>
        <dbReference type="ARBA" id="ARBA00022643"/>
    </source>
</evidence>
<evidence type="ECO:0000259" key="3">
    <source>
        <dbReference type="Pfam" id="PF03358"/>
    </source>
</evidence>
<evidence type="ECO:0000313" key="4">
    <source>
        <dbReference type="EMBL" id="EFV02130.1"/>
    </source>
</evidence>
<dbReference type="InterPro" id="IPR005025">
    <property type="entry name" value="FMN_Rdtase-like_dom"/>
</dbReference>
<dbReference type="GO" id="GO:0016491">
    <property type="term" value="F:oxidoreductase activity"/>
    <property type="evidence" value="ECO:0007669"/>
    <property type="project" value="InterPro"/>
</dbReference>
<proteinExistence type="predicted"/>
<dbReference type="PANTHER" id="PTHR43278">
    <property type="entry name" value="NAD(P)H-DEPENDENT FMN-CONTAINING OXIDOREDUCTASE YWQN-RELATED"/>
    <property type="match status" value="1"/>
</dbReference>
<dbReference type="STRING" id="887929.HMP0721_0896"/>
<evidence type="ECO:0000256" key="1">
    <source>
        <dbReference type="ARBA" id="ARBA00022630"/>
    </source>
</evidence>